<dbReference type="InterPro" id="IPR036869">
    <property type="entry name" value="J_dom_sf"/>
</dbReference>
<accession>A0ABT6EZN1</accession>
<protein>
    <submittedName>
        <fullName evidence="3">J domain-containing protein</fullName>
    </submittedName>
</protein>
<gene>
    <name evidence="3" type="ORF">L3556_08825</name>
</gene>
<name>A0ABT6EZN1_9SYNE</name>
<keyword evidence="1" id="KW-0472">Membrane</keyword>
<dbReference type="PRINTS" id="PR00625">
    <property type="entry name" value="JDOMAIN"/>
</dbReference>
<proteinExistence type="predicted"/>
<dbReference type="InterPro" id="IPR001623">
    <property type="entry name" value="DnaJ_domain"/>
</dbReference>
<dbReference type="PROSITE" id="PS50076">
    <property type="entry name" value="DNAJ_2"/>
    <property type="match status" value="1"/>
</dbReference>
<evidence type="ECO:0000259" key="2">
    <source>
        <dbReference type="PROSITE" id="PS50076"/>
    </source>
</evidence>
<dbReference type="InterPro" id="IPR018253">
    <property type="entry name" value="DnaJ_domain_CS"/>
</dbReference>
<dbReference type="EMBL" id="JAKKUT010000002">
    <property type="protein sequence ID" value="MDG2991027.1"/>
    <property type="molecule type" value="Genomic_DNA"/>
</dbReference>
<dbReference type="CDD" id="cd06257">
    <property type="entry name" value="DnaJ"/>
    <property type="match status" value="1"/>
</dbReference>
<reference evidence="3" key="2">
    <citation type="submission" date="2022-01" db="EMBL/GenBank/DDBJ databases">
        <authorList>
            <person name="Zivanovic Y."/>
            <person name="Moreira D."/>
            <person name="Lopez-Garcia P."/>
        </authorList>
    </citation>
    <scope>NUCLEOTIDE SEQUENCE</scope>
    <source>
        <strain evidence="3">G9</strain>
    </source>
</reference>
<dbReference type="Pfam" id="PF00226">
    <property type="entry name" value="DnaJ"/>
    <property type="match status" value="1"/>
</dbReference>
<dbReference type="PROSITE" id="PS00636">
    <property type="entry name" value="DNAJ_1"/>
    <property type="match status" value="1"/>
</dbReference>
<feature type="domain" description="J" evidence="2">
    <location>
        <begin position="11"/>
        <end position="77"/>
    </location>
</feature>
<evidence type="ECO:0000313" key="3">
    <source>
        <dbReference type="EMBL" id="MDG2991027.1"/>
    </source>
</evidence>
<evidence type="ECO:0000256" key="1">
    <source>
        <dbReference type="SAM" id="Phobius"/>
    </source>
</evidence>
<dbReference type="Gene3D" id="1.10.287.110">
    <property type="entry name" value="DnaJ domain"/>
    <property type="match status" value="1"/>
</dbReference>
<dbReference type="PANTHER" id="PTHR44825">
    <property type="match status" value="1"/>
</dbReference>
<dbReference type="SMART" id="SM00271">
    <property type="entry name" value="DnaJ"/>
    <property type="match status" value="1"/>
</dbReference>
<dbReference type="SUPFAM" id="SSF46565">
    <property type="entry name" value="Chaperone J-domain"/>
    <property type="match status" value="1"/>
</dbReference>
<evidence type="ECO:0000313" key="4">
    <source>
        <dbReference type="Proteomes" id="UP001154265"/>
    </source>
</evidence>
<sequence length="155" mass="17887">MMPEKNAQGLTYYQLLEVEPGCSLQELRRAYREKSKVYHPDTTTLPMALARDRFDRLKEAYATLTNPEERLRYDRHLQTKRMIRSSDLGEGLPPKSLDVEYGLPSRPYRERPLSPGEIFALFILGLTFVGCLVLAVIVGFTRGDWMLQALHYFSS</sequence>
<comment type="caution">
    <text evidence="3">The sequence shown here is derived from an EMBL/GenBank/DDBJ whole genome shotgun (WGS) entry which is preliminary data.</text>
</comment>
<dbReference type="InterPro" id="IPR052763">
    <property type="entry name" value="DnaJ_C4"/>
</dbReference>
<reference evidence="3" key="1">
    <citation type="journal article" date="2022" name="Genome Biol. Evol.">
        <title>A New Gene Family Diagnostic for Intracellular Biomineralization of Amorphous Ca Carbonates by Cyanobacteria.</title>
        <authorList>
            <person name="Benzerara K."/>
            <person name="Duprat E."/>
            <person name="Bitard-Feildel T."/>
            <person name="Caumes G."/>
            <person name="Cassier-Chauvat C."/>
            <person name="Chauvat F."/>
            <person name="Dezi M."/>
            <person name="Diop S.I."/>
            <person name="Gaschignard G."/>
            <person name="Gorgen S."/>
            <person name="Gugger M."/>
            <person name="Lopez-Garcia P."/>
            <person name="Millet M."/>
            <person name="Skouri-Panet F."/>
            <person name="Moreira D."/>
            <person name="Callebaut I."/>
        </authorList>
    </citation>
    <scope>NUCLEOTIDE SEQUENCE</scope>
    <source>
        <strain evidence="3">G9</strain>
    </source>
</reference>
<dbReference type="PANTHER" id="PTHR44825:SF1">
    <property type="entry name" value="DNAJ HOMOLOG SUBFAMILY C MEMBER 4"/>
    <property type="match status" value="1"/>
</dbReference>
<dbReference type="Proteomes" id="UP001154265">
    <property type="component" value="Unassembled WGS sequence"/>
</dbReference>
<keyword evidence="1" id="KW-0812">Transmembrane</keyword>
<keyword evidence="1" id="KW-1133">Transmembrane helix</keyword>
<dbReference type="RefSeq" id="WP_277866910.1">
    <property type="nucleotide sequence ID" value="NZ_JAKKUT010000002.1"/>
</dbReference>
<keyword evidence="4" id="KW-1185">Reference proteome</keyword>
<feature type="transmembrane region" description="Helical" evidence="1">
    <location>
        <begin position="118"/>
        <end position="140"/>
    </location>
</feature>
<organism evidence="3 4">
    <name type="scientific">Candidatus Synechococcus calcipolaris G9</name>
    <dbReference type="NCBI Taxonomy" id="1497997"/>
    <lineage>
        <taxon>Bacteria</taxon>
        <taxon>Bacillati</taxon>
        <taxon>Cyanobacteriota</taxon>
        <taxon>Cyanophyceae</taxon>
        <taxon>Synechococcales</taxon>
        <taxon>Synechococcaceae</taxon>
        <taxon>Synechococcus</taxon>
    </lineage>
</organism>